<dbReference type="SUPFAM" id="SSF48403">
    <property type="entry name" value="Ankyrin repeat"/>
    <property type="match status" value="1"/>
</dbReference>
<dbReference type="Proteomes" id="UP000030645">
    <property type="component" value="Unassembled WGS sequence"/>
</dbReference>
<dbReference type="OrthoDB" id="674805at2759"/>
<evidence type="ECO:0000259" key="3">
    <source>
        <dbReference type="Pfam" id="PF13962"/>
    </source>
</evidence>
<dbReference type="Pfam" id="PF12796">
    <property type="entry name" value="Ank_2"/>
    <property type="match status" value="2"/>
</dbReference>
<keyword evidence="1" id="KW-0040">ANK repeat</keyword>
<sequence>MKAAAERGDIDMLYSLIREDPHVLDRIDDTPFVDTPLHIAASLGHAKFATEAMLLKSSLARKLNQDGFTPLHLATLQGQTKMVDRLLDIDSDLVRVHGKEGKTPLHYAAERGNMGLVKIFLFYCPSSIQDVTNLSETVLHIAVESRKFDVFSLLVFQVRTSLMKGSQKTEYNILNWGNDVGDTALHIAVKTHQPEVVRVLIDSNVGLDVKNSDGFTALKILELGDSQVNNGEAREVMKEMLRCARASKTSSCVWWKSSKPSSPPTISTSLTNATEHLNTIEGACNVSAPPTSSTTSAVNHELDIALEGQPEGNNGRIAKSLPPLTINLLERWYIDIKRVSNDVSEESRSMILVALVLFATVEYQIVLSPPGGLWQEDNNNSTATHDKKIHPPGTVVMGNLSFLFFMLLNSLALAITTHGIVLLLLELESRWWTINRILMNTLTFLCYLISLQTISPNNSLFALIIVIPATVFILLPYTHDWITQRLENRTRKWYRDEEQCNGY</sequence>
<keyword evidence="2" id="KW-1133">Transmembrane helix</keyword>
<dbReference type="Pfam" id="PF13962">
    <property type="entry name" value="PGG"/>
    <property type="match status" value="1"/>
</dbReference>
<dbReference type="AlphaFoldDB" id="W9S5L0"/>
<evidence type="ECO:0000256" key="2">
    <source>
        <dbReference type="SAM" id="Phobius"/>
    </source>
</evidence>
<keyword evidence="5" id="KW-1185">Reference proteome</keyword>
<feature type="transmembrane region" description="Helical" evidence="2">
    <location>
        <begin position="402"/>
        <end position="425"/>
    </location>
</feature>
<dbReference type="EMBL" id="KE346119">
    <property type="protein sequence ID" value="EXC26797.1"/>
    <property type="molecule type" value="Genomic_DNA"/>
</dbReference>
<proteinExistence type="predicted"/>
<feature type="transmembrane region" description="Helical" evidence="2">
    <location>
        <begin position="460"/>
        <end position="482"/>
    </location>
</feature>
<feature type="repeat" description="ANK" evidence="1">
    <location>
        <begin position="180"/>
        <end position="212"/>
    </location>
</feature>
<dbReference type="PANTHER" id="PTHR24128:SF24">
    <property type="entry name" value="ANKYRIN REPEAT PROTEIN"/>
    <property type="match status" value="1"/>
</dbReference>
<accession>W9S5L0</accession>
<evidence type="ECO:0000313" key="5">
    <source>
        <dbReference type="Proteomes" id="UP000030645"/>
    </source>
</evidence>
<feature type="repeat" description="ANK" evidence="1">
    <location>
        <begin position="66"/>
        <end position="93"/>
    </location>
</feature>
<dbReference type="eggNOG" id="KOG0504">
    <property type="taxonomic scope" value="Eukaryota"/>
</dbReference>
<evidence type="ECO:0000313" key="4">
    <source>
        <dbReference type="EMBL" id="EXC26797.1"/>
    </source>
</evidence>
<dbReference type="InterPro" id="IPR026961">
    <property type="entry name" value="PGG_dom"/>
</dbReference>
<dbReference type="PANTHER" id="PTHR24128">
    <property type="entry name" value="HOMEOBOX PROTEIN WARIAI"/>
    <property type="match status" value="1"/>
</dbReference>
<organism evidence="4 5">
    <name type="scientific">Morus notabilis</name>
    <dbReference type="NCBI Taxonomy" id="981085"/>
    <lineage>
        <taxon>Eukaryota</taxon>
        <taxon>Viridiplantae</taxon>
        <taxon>Streptophyta</taxon>
        <taxon>Embryophyta</taxon>
        <taxon>Tracheophyta</taxon>
        <taxon>Spermatophyta</taxon>
        <taxon>Magnoliopsida</taxon>
        <taxon>eudicotyledons</taxon>
        <taxon>Gunneridae</taxon>
        <taxon>Pentapetalae</taxon>
        <taxon>rosids</taxon>
        <taxon>fabids</taxon>
        <taxon>Rosales</taxon>
        <taxon>Moraceae</taxon>
        <taxon>Moreae</taxon>
        <taxon>Morus</taxon>
    </lineage>
</organism>
<dbReference type="PROSITE" id="PS50297">
    <property type="entry name" value="ANK_REP_REGION"/>
    <property type="match status" value="3"/>
</dbReference>
<feature type="transmembrane region" description="Helical" evidence="2">
    <location>
        <begin position="437"/>
        <end position="454"/>
    </location>
</feature>
<keyword evidence="2" id="KW-0812">Transmembrane</keyword>
<feature type="repeat" description="ANK" evidence="1">
    <location>
        <begin position="100"/>
        <end position="121"/>
    </location>
</feature>
<dbReference type="SMART" id="SM00248">
    <property type="entry name" value="ANK"/>
    <property type="match status" value="5"/>
</dbReference>
<dbReference type="InterPro" id="IPR002110">
    <property type="entry name" value="Ankyrin_rpt"/>
</dbReference>
<keyword evidence="2" id="KW-0472">Membrane</keyword>
<reference evidence="5" key="1">
    <citation type="submission" date="2013-01" db="EMBL/GenBank/DDBJ databases">
        <title>Draft Genome Sequence of a Mulberry Tree, Morus notabilis C.K. Schneid.</title>
        <authorList>
            <person name="He N."/>
            <person name="Zhao S."/>
        </authorList>
    </citation>
    <scope>NUCLEOTIDE SEQUENCE</scope>
</reference>
<name>W9S5L0_9ROSA</name>
<dbReference type="STRING" id="981085.W9S5L0"/>
<dbReference type="KEGG" id="mnt:21406178"/>
<dbReference type="PROSITE" id="PS50088">
    <property type="entry name" value="ANK_REPEAT"/>
    <property type="match status" value="3"/>
</dbReference>
<feature type="domain" description="PGG" evidence="3">
    <location>
        <begin position="345"/>
        <end position="446"/>
    </location>
</feature>
<gene>
    <name evidence="4" type="ORF">L484_023415</name>
</gene>
<evidence type="ECO:0000256" key="1">
    <source>
        <dbReference type="PROSITE-ProRule" id="PRU00023"/>
    </source>
</evidence>
<dbReference type="Gene3D" id="1.25.40.20">
    <property type="entry name" value="Ankyrin repeat-containing domain"/>
    <property type="match status" value="2"/>
</dbReference>
<dbReference type="Pfam" id="PF00023">
    <property type="entry name" value="Ank"/>
    <property type="match status" value="1"/>
</dbReference>
<dbReference type="InterPro" id="IPR036770">
    <property type="entry name" value="Ankyrin_rpt-contain_sf"/>
</dbReference>
<protein>
    <submittedName>
        <fullName evidence="4">Ankyrin repeat-containing protein</fullName>
    </submittedName>
</protein>